<feature type="signal peptide" evidence="1">
    <location>
        <begin position="1"/>
        <end position="20"/>
    </location>
</feature>
<dbReference type="EMBL" id="PJQM01007718">
    <property type="protein sequence ID" value="RCH77808.1"/>
    <property type="molecule type" value="Genomic_DNA"/>
</dbReference>
<dbReference type="Proteomes" id="UP000253551">
    <property type="component" value="Unassembled WGS sequence"/>
</dbReference>
<protein>
    <submittedName>
        <fullName evidence="2">Uncharacterized protein</fullName>
    </submittedName>
</protein>
<proteinExistence type="predicted"/>
<keyword evidence="3" id="KW-1185">Reference proteome</keyword>
<evidence type="ECO:0000313" key="3">
    <source>
        <dbReference type="Proteomes" id="UP000253551"/>
    </source>
</evidence>
<accession>A0A367IJH4</accession>
<reference evidence="2 3" key="1">
    <citation type="journal article" date="2018" name="G3 (Bethesda)">
        <title>Phylogenetic and Phylogenomic Definition of Rhizopus Species.</title>
        <authorList>
            <person name="Gryganskyi A.P."/>
            <person name="Golan J."/>
            <person name="Dolatabadi S."/>
            <person name="Mondo S."/>
            <person name="Robb S."/>
            <person name="Idnurm A."/>
            <person name="Muszewska A."/>
            <person name="Steczkiewicz K."/>
            <person name="Masonjones S."/>
            <person name="Liao H.L."/>
            <person name="Gajdeczka M.T."/>
            <person name="Anike F."/>
            <person name="Vuek A."/>
            <person name="Anishchenko I.M."/>
            <person name="Voigt K."/>
            <person name="de Hoog G.S."/>
            <person name="Smith M.E."/>
            <person name="Heitman J."/>
            <person name="Vilgalys R."/>
            <person name="Stajich J.E."/>
        </authorList>
    </citation>
    <scope>NUCLEOTIDE SEQUENCE [LARGE SCALE GENOMIC DNA]</scope>
    <source>
        <strain evidence="2 3">LSU 92-RS-03</strain>
    </source>
</reference>
<comment type="caution">
    <text evidence="2">The sequence shown here is derived from an EMBL/GenBank/DDBJ whole genome shotgun (WGS) entry which is preliminary data.</text>
</comment>
<feature type="chain" id="PRO_5016637857" evidence="1">
    <location>
        <begin position="21"/>
        <end position="99"/>
    </location>
</feature>
<dbReference type="AlphaFoldDB" id="A0A367IJH4"/>
<name>A0A367IJH4_RHIST</name>
<feature type="non-terminal residue" evidence="2">
    <location>
        <position position="99"/>
    </location>
</feature>
<evidence type="ECO:0000313" key="2">
    <source>
        <dbReference type="EMBL" id="RCH77808.1"/>
    </source>
</evidence>
<organism evidence="2 3">
    <name type="scientific">Rhizopus stolonifer</name>
    <name type="common">Rhizopus nigricans</name>
    <dbReference type="NCBI Taxonomy" id="4846"/>
    <lineage>
        <taxon>Eukaryota</taxon>
        <taxon>Fungi</taxon>
        <taxon>Fungi incertae sedis</taxon>
        <taxon>Mucoromycota</taxon>
        <taxon>Mucoromycotina</taxon>
        <taxon>Mucoromycetes</taxon>
        <taxon>Mucorales</taxon>
        <taxon>Mucorineae</taxon>
        <taxon>Rhizopodaceae</taxon>
        <taxon>Rhizopus</taxon>
    </lineage>
</organism>
<sequence>MYRSICVLLAIALLSIQAECKTSYGDSCVSTGKSKASCKTKGASLASLCAVSLDKGELMCNSSCKQLKGQVAGKCGLFSCDCYKTIEECAEGNFTGQGQ</sequence>
<evidence type="ECO:0000256" key="1">
    <source>
        <dbReference type="SAM" id="SignalP"/>
    </source>
</evidence>
<gene>
    <name evidence="2" type="ORF">CU098_006805</name>
</gene>
<keyword evidence="1" id="KW-0732">Signal</keyword>